<dbReference type="InterPro" id="IPR014729">
    <property type="entry name" value="Rossmann-like_a/b/a_fold"/>
</dbReference>
<dbReference type="InterPro" id="IPR004821">
    <property type="entry name" value="Cyt_trans-like"/>
</dbReference>
<keyword evidence="5" id="KW-0547">Nucleotide-binding</keyword>
<keyword evidence="2" id="KW-0662">Pyridine nucleotide biosynthesis</keyword>
<keyword evidence="4" id="KW-0548">Nucleotidyltransferase</keyword>
<keyword evidence="7" id="KW-0520">NAD</keyword>
<sequence>MQKLFKKNYNKIGILGGTFDPPHIGHLHISKIALKKLRLDAVIWVITKQNPLKQKPYLSTKTRISLAKGIIKSQKKIFVEYLDDKIKSRNTFDLLNFLKEKNKKIKLFFLIGADNLIKFHKWNKWKKIPELAKIIVFARPNYSIKALNSIASKKLKKKDWMYINSKKMNISSSLIRKF</sequence>
<evidence type="ECO:0000256" key="5">
    <source>
        <dbReference type="ARBA" id="ARBA00022741"/>
    </source>
</evidence>
<dbReference type="Pfam" id="PF01467">
    <property type="entry name" value="CTP_transf_like"/>
    <property type="match status" value="1"/>
</dbReference>
<name>A0A382I9G8_9ZZZZ</name>
<evidence type="ECO:0000259" key="8">
    <source>
        <dbReference type="Pfam" id="PF01467"/>
    </source>
</evidence>
<dbReference type="EMBL" id="UINC01066007">
    <property type="protein sequence ID" value="SVB96256.1"/>
    <property type="molecule type" value="Genomic_DNA"/>
</dbReference>
<keyword evidence="6" id="KW-0067">ATP-binding</keyword>
<dbReference type="HAMAP" id="MF_00244">
    <property type="entry name" value="NaMN_adenylyltr"/>
    <property type="match status" value="1"/>
</dbReference>
<accession>A0A382I9G8</accession>
<evidence type="ECO:0000256" key="3">
    <source>
        <dbReference type="ARBA" id="ARBA00022679"/>
    </source>
</evidence>
<keyword evidence="3" id="KW-0808">Transferase</keyword>
<evidence type="ECO:0000256" key="1">
    <source>
        <dbReference type="ARBA" id="ARBA00004790"/>
    </source>
</evidence>
<evidence type="ECO:0000256" key="4">
    <source>
        <dbReference type="ARBA" id="ARBA00022695"/>
    </source>
</evidence>
<dbReference type="CDD" id="cd02165">
    <property type="entry name" value="NMNAT"/>
    <property type="match status" value="1"/>
</dbReference>
<dbReference type="PANTHER" id="PTHR39321">
    <property type="entry name" value="NICOTINATE-NUCLEOTIDE ADENYLYLTRANSFERASE-RELATED"/>
    <property type="match status" value="1"/>
</dbReference>
<dbReference type="Gene3D" id="3.40.50.620">
    <property type="entry name" value="HUPs"/>
    <property type="match status" value="1"/>
</dbReference>
<evidence type="ECO:0000256" key="6">
    <source>
        <dbReference type="ARBA" id="ARBA00022840"/>
    </source>
</evidence>
<proteinExistence type="inferred from homology"/>
<dbReference type="UniPathway" id="UPA00253"/>
<dbReference type="SUPFAM" id="SSF52374">
    <property type="entry name" value="Nucleotidylyl transferase"/>
    <property type="match status" value="1"/>
</dbReference>
<dbReference type="PANTHER" id="PTHR39321:SF3">
    <property type="entry name" value="PHOSPHOPANTETHEINE ADENYLYLTRANSFERASE"/>
    <property type="match status" value="1"/>
</dbReference>
<gene>
    <name evidence="9" type="ORF">METZ01_LOCUS249110</name>
</gene>
<dbReference type="NCBIfam" id="TIGR00125">
    <property type="entry name" value="cyt_tran_rel"/>
    <property type="match status" value="1"/>
</dbReference>
<dbReference type="GO" id="GO:0070566">
    <property type="term" value="F:adenylyltransferase activity"/>
    <property type="evidence" value="ECO:0007669"/>
    <property type="project" value="UniProtKB-ARBA"/>
</dbReference>
<feature type="domain" description="Cytidyltransferase-like" evidence="8">
    <location>
        <begin position="14"/>
        <end position="177"/>
    </location>
</feature>
<organism evidence="9">
    <name type="scientific">marine metagenome</name>
    <dbReference type="NCBI Taxonomy" id="408172"/>
    <lineage>
        <taxon>unclassified sequences</taxon>
        <taxon>metagenomes</taxon>
        <taxon>ecological metagenomes</taxon>
    </lineage>
</organism>
<dbReference type="NCBIfam" id="TIGR00482">
    <property type="entry name" value="nicotinate (nicotinamide) nucleotide adenylyltransferase"/>
    <property type="match status" value="1"/>
</dbReference>
<evidence type="ECO:0000313" key="9">
    <source>
        <dbReference type="EMBL" id="SVB96256.1"/>
    </source>
</evidence>
<comment type="pathway">
    <text evidence="1">Cofactor biosynthesis; NAD(+) biosynthesis.</text>
</comment>
<protein>
    <recommendedName>
        <fullName evidence="8">Cytidyltransferase-like domain-containing protein</fullName>
    </recommendedName>
</protein>
<reference evidence="9" key="1">
    <citation type="submission" date="2018-05" db="EMBL/GenBank/DDBJ databases">
        <authorList>
            <person name="Lanie J.A."/>
            <person name="Ng W.-L."/>
            <person name="Kazmierczak K.M."/>
            <person name="Andrzejewski T.M."/>
            <person name="Davidsen T.M."/>
            <person name="Wayne K.J."/>
            <person name="Tettelin H."/>
            <person name="Glass J.I."/>
            <person name="Rusch D."/>
            <person name="Podicherti R."/>
            <person name="Tsui H.-C.T."/>
            <person name="Winkler M.E."/>
        </authorList>
    </citation>
    <scope>NUCLEOTIDE SEQUENCE</scope>
</reference>
<dbReference type="AlphaFoldDB" id="A0A382I9G8"/>
<evidence type="ECO:0000256" key="7">
    <source>
        <dbReference type="ARBA" id="ARBA00023027"/>
    </source>
</evidence>
<dbReference type="GO" id="GO:0005524">
    <property type="term" value="F:ATP binding"/>
    <property type="evidence" value="ECO:0007669"/>
    <property type="project" value="UniProtKB-KW"/>
</dbReference>
<dbReference type="GO" id="GO:0009435">
    <property type="term" value="P:NAD+ biosynthetic process"/>
    <property type="evidence" value="ECO:0007669"/>
    <property type="project" value="UniProtKB-UniPathway"/>
</dbReference>
<dbReference type="InterPro" id="IPR005248">
    <property type="entry name" value="NadD/NMNAT"/>
</dbReference>
<evidence type="ECO:0000256" key="2">
    <source>
        <dbReference type="ARBA" id="ARBA00022642"/>
    </source>
</evidence>